<evidence type="ECO:0000256" key="1">
    <source>
        <dbReference type="SAM" id="Coils"/>
    </source>
</evidence>
<dbReference type="OrthoDB" id="6460253at2759"/>
<protein>
    <submittedName>
        <fullName evidence="2">Uncharacterized protein</fullName>
    </submittedName>
</protein>
<dbReference type="Proteomes" id="UP000887013">
    <property type="component" value="Unassembled WGS sequence"/>
</dbReference>
<feature type="coiled-coil region" evidence="1">
    <location>
        <begin position="526"/>
        <end position="589"/>
    </location>
</feature>
<organism evidence="2 3">
    <name type="scientific">Nephila pilipes</name>
    <name type="common">Giant wood spider</name>
    <name type="synonym">Nephila maculata</name>
    <dbReference type="NCBI Taxonomy" id="299642"/>
    <lineage>
        <taxon>Eukaryota</taxon>
        <taxon>Metazoa</taxon>
        <taxon>Ecdysozoa</taxon>
        <taxon>Arthropoda</taxon>
        <taxon>Chelicerata</taxon>
        <taxon>Arachnida</taxon>
        <taxon>Araneae</taxon>
        <taxon>Araneomorphae</taxon>
        <taxon>Entelegynae</taxon>
        <taxon>Araneoidea</taxon>
        <taxon>Nephilidae</taxon>
        <taxon>Nephila</taxon>
    </lineage>
</organism>
<sequence length="628" mass="73670">MIKLYHRTIGTPHELSHSAGTVYSDDRSKRRSCVGVLLPDPNDSTAKYAWEIFGRQTLPPKKHTSCSLRPAQHPSRKDLLLGKRALPKLLGSAELNKKIRSAPATREPRPPTPELADLVFVPLQHSADVIIRCPICSERMTVDRFHREHALEQHYMQSRKQCIFCMGLRRWAHGEKRRPRNMKHVVECFKRFLNDARDSTFGRNNETNVTAEAEQTCECKTFVSTPRDMYGRSKDRSNSCFYDSVFEKPDMWQCNGVEFTEASGLGKDVYGIVQRFLTGDLQWFHIMVKHDVFQIFCREMERIQDQFVILPFWCLCDGLMAGVTRTPHRHMIVACERESSFPNIWKEKVRYEPPQKGYAKKCVKIQDPFHLIRTITYVSRQRASCDGKMWVNLKDTQHTSHFHMNRPLHEHSIAFLCTLFPGGVEELLLEQNGNKNVVRWEEAAVSVRDRWGNAKWGVPIHVTGWKFLNCKIPLEPHYELTEEITPLYLTLYGDKKLYVKEGIGERDECCPFQRIRDELYVLSRKQQNVMNQVNDVKEKVKRAQESQWQGKVAEMKAERDVFQMERDTLKAKENEWKAKENEWKAKENEWKAKENEWKAKEYKLEKLNVELKTERDNLLTENRGLRRI</sequence>
<dbReference type="EMBL" id="BMAW01131348">
    <property type="protein sequence ID" value="GFU39062.1"/>
    <property type="molecule type" value="Genomic_DNA"/>
</dbReference>
<proteinExistence type="predicted"/>
<evidence type="ECO:0000313" key="2">
    <source>
        <dbReference type="EMBL" id="GFU39062.1"/>
    </source>
</evidence>
<keyword evidence="1" id="KW-0175">Coiled coil</keyword>
<keyword evidence="3" id="KW-1185">Reference proteome</keyword>
<dbReference type="AlphaFoldDB" id="A0A8X6QVU3"/>
<evidence type="ECO:0000313" key="3">
    <source>
        <dbReference type="Proteomes" id="UP000887013"/>
    </source>
</evidence>
<comment type="caution">
    <text evidence="2">The sequence shown here is derived from an EMBL/GenBank/DDBJ whole genome shotgun (WGS) entry which is preliminary data.</text>
</comment>
<name>A0A8X6QVU3_NEPPI</name>
<gene>
    <name evidence="2" type="primary">AVEN_130546_1</name>
    <name evidence="2" type="ORF">NPIL_106161</name>
</gene>
<accession>A0A8X6QVU3</accession>
<reference evidence="2" key="1">
    <citation type="submission" date="2020-08" db="EMBL/GenBank/DDBJ databases">
        <title>Multicomponent nature underlies the extraordinary mechanical properties of spider dragline silk.</title>
        <authorList>
            <person name="Kono N."/>
            <person name="Nakamura H."/>
            <person name="Mori M."/>
            <person name="Yoshida Y."/>
            <person name="Ohtoshi R."/>
            <person name="Malay A.D."/>
            <person name="Moran D.A.P."/>
            <person name="Tomita M."/>
            <person name="Numata K."/>
            <person name="Arakawa K."/>
        </authorList>
    </citation>
    <scope>NUCLEOTIDE SEQUENCE</scope>
</reference>